<keyword evidence="2 3" id="KW-0040">ANK repeat</keyword>
<sequence>MNDQLDKNASTVVPSPMEIEILSLILSDENFRKKLNLLSTIDVDKWQNLNFRLRQPGTAVWFTKSKEFKRATVIQEIKQTPDTAQELLQTLAVRTGDKAFEREYMTTVDELLNWCSSLIRKRSHSDYLELAHFTVKEYLLSLDESCSPGLLQYRLSEHRTDIERTCLRFLNLSTFDVIPIPGLSPDIDSTGFNQIWIDFEDEYPFMRYALCQWVLHVHKSSWSEIADEVLLLFGESNGYKLWTFAQYYYSLELDCSLYESPATCMERMTGSSKPSALHWAAMLALPDVCTALTDCGTGVNARSIFGSPMYSALVSEKAIDEYVLIGVTDSQYLNWPSRKKVIENLINAGADINNVYGPRCHTHTQSAMELIFLNWSAGIDDSDDQGLQLVLNTNARFTMETMFAFLDRVRRLKMYRKELFEDAQAFEILKWGVQTNFTHFALDALPIFFTLILEDLAASPEPTKIIKCLLKIDFHKIIAKPYGTVVDCVLLERSRPCITKLEVEISVLIRILNEKAPHSFKRALFWMASHCQIGGPSMAIFSKPVLLLRKKVKNGFSIYVSGEGSQPSAMEERRYTDLHLLSGSHDSPDFGKLRMILVRNCDLEARNIQYFTPLAIAIRSKNIRAVYALLMAGADIEARYNDGQICLHLACGLGNKKAVNALLRLHVNVLVRDNRGYTARNLAVLTGRSDIINLLPYASGNISNTFLAKSPTIKTRVETVVTESDTSDSVLLPPLLKPQDLALRPKIPQELPPFRELSLPALQRQLAITQDPMNFKS</sequence>
<dbReference type="PANTHER" id="PTHR24189:SF50">
    <property type="entry name" value="ANKYRIN REPEAT AND SOCS BOX PROTEIN 2"/>
    <property type="match status" value="1"/>
</dbReference>
<reference evidence="4 5" key="1">
    <citation type="submission" date="2019-06" db="EMBL/GenBank/DDBJ databases">
        <title>Genome Sequence of the Brown Rot Fungal Pathogen Monilinia fructicola.</title>
        <authorList>
            <person name="De Miccolis Angelini R.M."/>
            <person name="Landi L."/>
            <person name="Abate D."/>
            <person name="Pollastro S."/>
            <person name="Romanazzi G."/>
            <person name="Faretra F."/>
        </authorList>
    </citation>
    <scope>NUCLEOTIDE SEQUENCE [LARGE SCALE GENOMIC DNA]</scope>
    <source>
        <strain evidence="4 5">Mfrc123</strain>
    </source>
</reference>
<dbReference type="InterPro" id="IPR036770">
    <property type="entry name" value="Ankyrin_rpt-contain_sf"/>
</dbReference>
<feature type="repeat" description="ANK" evidence="3">
    <location>
        <begin position="609"/>
        <end position="641"/>
    </location>
</feature>
<evidence type="ECO:0000313" key="5">
    <source>
        <dbReference type="Proteomes" id="UP000322873"/>
    </source>
</evidence>
<evidence type="ECO:0000256" key="3">
    <source>
        <dbReference type="PROSITE-ProRule" id="PRU00023"/>
    </source>
</evidence>
<dbReference type="PROSITE" id="PS50088">
    <property type="entry name" value="ANK_REPEAT"/>
    <property type="match status" value="2"/>
</dbReference>
<proteinExistence type="predicted"/>
<dbReference type="AlphaFoldDB" id="A0A5M9JF39"/>
<name>A0A5M9JF39_MONFR</name>
<dbReference type="EMBL" id="VICG01000013">
    <property type="protein sequence ID" value="KAA8565785.1"/>
    <property type="molecule type" value="Genomic_DNA"/>
</dbReference>
<comment type="caution">
    <text evidence="4">The sequence shown here is derived from an EMBL/GenBank/DDBJ whole genome shotgun (WGS) entry which is preliminary data.</text>
</comment>
<gene>
    <name evidence="4" type="ORF">EYC84_009614</name>
</gene>
<dbReference type="SMART" id="SM00248">
    <property type="entry name" value="ANK"/>
    <property type="match status" value="4"/>
</dbReference>
<dbReference type="Gene3D" id="1.25.40.20">
    <property type="entry name" value="Ankyrin repeat-containing domain"/>
    <property type="match status" value="1"/>
</dbReference>
<keyword evidence="5" id="KW-1185">Reference proteome</keyword>
<dbReference type="VEuPathDB" id="FungiDB:MFRU_006g03280"/>
<evidence type="ECO:0000313" key="4">
    <source>
        <dbReference type="EMBL" id="KAA8565785.1"/>
    </source>
</evidence>
<keyword evidence="1" id="KW-0677">Repeat</keyword>
<evidence type="ECO:0000256" key="2">
    <source>
        <dbReference type="ARBA" id="ARBA00023043"/>
    </source>
</evidence>
<organism evidence="4 5">
    <name type="scientific">Monilinia fructicola</name>
    <name type="common">Brown rot fungus</name>
    <name type="synonym">Ciboria fructicola</name>
    <dbReference type="NCBI Taxonomy" id="38448"/>
    <lineage>
        <taxon>Eukaryota</taxon>
        <taxon>Fungi</taxon>
        <taxon>Dikarya</taxon>
        <taxon>Ascomycota</taxon>
        <taxon>Pezizomycotina</taxon>
        <taxon>Leotiomycetes</taxon>
        <taxon>Helotiales</taxon>
        <taxon>Sclerotiniaceae</taxon>
        <taxon>Monilinia</taxon>
    </lineage>
</organism>
<evidence type="ECO:0000256" key="1">
    <source>
        <dbReference type="ARBA" id="ARBA00022737"/>
    </source>
</evidence>
<dbReference type="InterPro" id="IPR002110">
    <property type="entry name" value="Ankyrin_rpt"/>
</dbReference>
<dbReference type="SUPFAM" id="SSF48403">
    <property type="entry name" value="Ankyrin repeat"/>
    <property type="match status" value="1"/>
</dbReference>
<dbReference type="InterPro" id="IPR050745">
    <property type="entry name" value="Multifunctional_regulatory"/>
</dbReference>
<dbReference type="Pfam" id="PF12796">
    <property type="entry name" value="Ank_2"/>
    <property type="match status" value="1"/>
</dbReference>
<dbReference type="Proteomes" id="UP000322873">
    <property type="component" value="Unassembled WGS sequence"/>
</dbReference>
<feature type="repeat" description="ANK" evidence="3">
    <location>
        <begin position="642"/>
        <end position="674"/>
    </location>
</feature>
<protein>
    <submittedName>
        <fullName evidence="4">Uncharacterized protein</fullName>
    </submittedName>
</protein>
<accession>A0A5M9JF39</accession>
<dbReference type="PANTHER" id="PTHR24189">
    <property type="entry name" value="MYOTROPHIN"/>
    <property type="match status" value="1"/>
</dbReference>